<reference evidence="5 6" key="1">
    <citation type="submission" date="2019-06" db="EMBL/GenBank/DDBJ databases">
        <title>Genomic Encyclopedia of Type Strains, Phase IV (KMG-V): Genome sequencing to study the core and pangenomes of soil and plant-associated prokaryotes.</title>
        <authorList>
            <person name="Whitman W."/>
        </authorList>
    </citation>
    <scope>NUCLEOTIDE SEQUENCE [LARGE SCALE GENOMIC DNA]</scope>
    <source>
        <strain evidence="5 6">BR 11880</strain>
    </source>
</reference>
<evidence type="ECO:0000256" key="2">
    <source>
        <dbReference type="ARBA" id="ARBA00021483"/>
    </source>
</evidence>
<feature type="domain" description="CheW-like" evidence="4">
    <location>
        <begin position="163"/>
        <end position="308"/>
    </location>
</feature>
<evidence type="ECO:0000313" key="6">
    <source>
        <dbReference type="Proteomes" id="UP000319859"/>
    </source>
</evidence>
<dbReference type="InterPro" id="IPR039315">
    <property type="entry name" value="CheW"/>
</dbReference>
<dbReference type="Gene3D" id="2.40.50.180">
    <property type="entry name" value="CheA-289, Domain 4"/>
    <property type="match status" value="3"/>
</dbReference>
<proteinExistence type="predicted"/>
<feature type="domain" description="CheW-like" evidence="4">
    <location>
        <begin position="334"/>
        <end position="490"/>
    </location>
</feature>
<dbReference type="EMBL" id="VITN01000026">
    <property type="protein sequence ID" value="TWB12237.1"/>
    <property type="molecule type" value="Genomic_DNA"/>
</dbReference>
<comment type="caution">
    <text evidence="5">The sequence shown here is derived from an EMBL/GenBank/DDBJ whole genome shotgun (WGS) entry which is preliminary data.</text>
</comment>
<dbReference type="InterPro" id="IPR036061">
    <property type="entry name" value="CheW-like_dom_sf"/>
</dbReference>
<dbReference type="PANTHER" id="PTHR22617">
    <property type="entry name" value="CHEMOTAXIS SENSOR HISTIDINE KINASE-RELATED"/>
    <property type="match status" value="1"/>
</dbReference>
<sequence>MAASRAAGGRRQQVLTFRVGAALLAASAADVIEVLRPVRITRVPHAPAGLAGVASVRGAVVPVLSLARLLGGEEAASGAASRLLLLQAEEPVALTVDEVGALAQLDAGRDQLAGGLYAHEDGAPRLIDLAGLLRREFAGLVRRGAGPGRAEPAAPRRQAAKDERAFLAFSLADQAYALPLAEVGEVITLPDHLAKLPRTDAAMVGAASVRGALLPIVSLRALLGLGIAAGDQRGMRVVVAHVGGSRIGLLVDRLNSILRVPADSVGAVPAVLNRGRGEAQIQSICRLPDGRGLVSILSGARLFRDDTVAHLLTDGGSDPREAPDMNPDGRAKMGDRVVVFQLGDEEYGLPVDAVEEVVRLPDTLTRVPKAPGFIEGVMNLRGQVLPVIDQRRRFGVAGSGPGSGPGFGRGRRRVIVTRVNGKLAGFAVDGVSEILALPPDRVSETPDFTHPGDTEGASVFSRIANLETADGAGRMILLIEPQALLDRAERDLLAALDAALKGDDAVAGSDAVTGSAAP</sequence>
<dbReference type="SMART" id="SM00260">
    <property type="entry name" value="CheW"/>
    <property type="match status" value="3"/>
</dbReference>
<protein>
    <recommendedName>
        <fullName evidence="2">Chemotaxis protein CheW</fullName>
    </recommendedName>
</protein>
<evidence type="ECO:0000256" key="3">
    <source>
        <dbReference type="ARBA" id="ARBA00022490"/>
    </source>
</evidence>
<dbReference type="InterPro" id="IPR002545">
    <property type="entry name" value="CheW-lke_dom"/>
</dbReference>
<dbReference type="GO" id="GO:0005829">
    <property type="term" value="C:cytosol"/>
    <property type="evidence" value="ECO:0007669"/>
    <property type="project" value="TreeGrafter"/>
</dbReference>
<feature type="domain" description="CheW-like" evidence="4">
    <location>
        <begin position="11"/>
        <end position="146"/>
    </location>
</feature>
<accession>A0A560ESE6</accession>
<dbReference type="AlphaFoldDB" id="A0A560ESE6"/>
<dbReference type="OrthoDB" id="3291462at2"/>
<comment type="subcellular location">
    <subcellularLocation>
        <location evidence="1">Cytoplasm</location>
    </subcellularLocation>
</comment>
<evidence type="ECO:0000313" key="5">
    <source>
        <dbReference type="EMBL" id="TWB12237.1"/>
    </source>
</evidence>
<dbReference type="SUPFAM" id="SSF50341">
    <property type="entry name" value="CheW-like"/>
    <property type="match status" value="3"/>
</dbReference>
<keyword evidence="3" id="KW-0963">Cytoplasm</keyword>
<evidence type="ECO:0000259" key="4">
    <source>
        <dbReference type="PROSITE" id="PS50851"/>
    </source>
</evidence>
<dbReference type="PROSITE" id="PS50851">
    <property type="entry name" value="CHEW"/>
    <property type="match status" value="3"/>
</dbReference>
<dbReference type="Proteomes" id="UP000319859">
    <property type="component" value="Unassembled WGS sequence"/>
</dbReference>
<dbReference type="RefSeq" id="WP_145753633.1">
    <property type="nucleotide sequence ID" value="NZ_VITN01000026.1"/>
</dbReference>
<dbReference type="Gene3D" id="2.30.30.40">
    <property type="entry name" value="SH3 Domains"/>
    <property type="match status" value="2"/>
</dbReference>
<dbReference type="GO" id="GO:0007165">
    <property type="term" value="P:signal transduction"/>
    <property type="evidence" value="ECO:0007669"/>
    <property type="project" value="InterPro"/>
</dbReference>
<dbReference type="PANTHER" id="PTHR22617:SF45">
    <property type="entry name" value="CHEMOTAXIS PROTEIN CHEW"/>
    <property type="match status" value="1"/>
</dbReference>
<name>A0A560ESE6_9PROT</name>
<dbReference type="Pfam" id="PF01584">
    <property type="entry name" value="CheW"/>
    <property type="match status" value="3"/>
</dbReference>
<gene>
    <name evidence="5" type="ORF">FBZ89_12615</name>
</gene>
<evidence type="ECO:0000256" key="1">
    <source>
        <dbReference type="ARBA" id="ARBA00004496"/>
    </source>
</evidence>
<organism evidence="5 6">
    <name type="scientific">Nitrospirillum amazonense</name>
    <dbReference type="NCBI Taxonomy" id="28077"/>
    <lineage>
        <taxon>Bacteria</taxon>
        <taxon>Pseudomonadati</taxon>
        <taxon>Pseudomonadota</taxon>
        <taxon>Alphaproteobacteria</taxon>
        <taxon>Rhodospirillales</taxon>
        <taxon>Azospirillaceae</taxon>
        <taxon>Nitrospirillum</taxon>
    </lineage>
</organism>
<dbReference type="GO" id="GO:0006935">
    <property type="term" value="P:chemotaxis"/>
    <property type="evidence" value="ECO:0007669"/>
    <property type="project" value="InterPro"/>
</dbReference>